<comment type="caution">
    <text evidence="2">The sequence shown here is derived from an EMBL/GenBank/DDBJ whole genome shotgun (WGS) entry which is preliminary data.</text>
</comment>
<dbReference type="AlphaFoldDB" id="A0ABD5RIF6"/>
<dbReference type="RefSeq" id="WP_247419006.1">
    <property type="nucleotide sequence ID" value="NZ_JALLGW010000002.1"/>
</dbReference>
<feature type="transmembrane region" description="Helical" evidence="1">
    <location>
        <begin position="12"/>
        <end position="31"/>
    </location>
</feature>
<accession>A0ABD5RIF6</accession>
<proteinExistence type="predicted"/>
<keyword evidence="1" id="KW-0472">Membrane</keyword>
<dbReference type="Proteomes" id="UP001596099">
    <property type="component" value="Unassembled WGS sequence"/>
</dbReference>
<gene>
    <name evidence="2" type="ORF">ACFPYI_02725</name>
</gene>
<dbReference type="Pfam" id="PF23960">
    <property type="entry name" value="DUF7289"/>
    <property type="match status" value="1"/>
</dbReference>
<evidence type="ECO:0008006" key="4">
    <source>
        <dbReference type="Google" id="ProtNLM"/>
    </source>
</evidence>
<keyword evidence="1" id="KW-1133">Transmembrane helix</keyword>
<evidence type="ECO:0000313" key="2">
    <source>
        <dbReference type="EMBL" id="MFC5970236.1"/>
    </source>
</evidence>
<organism evidence="2 3">
    <name type="scientific">Halomarina salina</name>
    <dbReference type="NCBI Taxonomy" id="1872699"/>
    <lineage>
        <taxon>Archaea</taxon>
        <taxon>Methanobacteriati</taxon>
        <taxon>Methanobacteriota</taxon>
        <taxon>Stenosarchaea group</taxon>
        <taxon>Halobacteria</taxon>
        <taxon>Halobacteriales</taxon>
        <taxon>Natronomonadaceae</taxon>
        <taxon>Halomarina</taxon>
    </lineage>
</organism>
<dbReference type="InterPro" id="IPR055713">
    <property type="entry name" value="DUF7289"/>
</dbReference>
<dbReference type="EMBL" id="JBHSQH010000001">
    <property type="protein sequence ID" value="MFC5970236.1"/>
    <property type="molecule type" value="Genomic_DNA"/>
</dbReference>
<evidence type="ECO:0000313" key="3">
    <source>
        <dbReference type="Proteomes" id="UP001596099"/>
    </source>
</evidence>
<keyword evidence="3" id="KW-1185">Reference proteome</keyword>
<evidence type="ECO:0000256" key="1">
    <source>
        <dbReference type="SAM" id="Phobius"/>
    </source>
</evidence>
<name>A0ABD5RIF6_9EURY</name>
<protein>
    <recommendedName>
        <fullName evidence="4">Flagellin</fullName>
    </recommendedName>
</protein>
<reference evidence="2 3" key="1">
    <citation type="journal article" date="2019" name="Int. J. Syst. Evol. Microbiol.">
        <title>The Global Catalogue of Microorganisms (GCM) 10K type strain sequencing project: providing services to taxonomists for standard genome sequencing and annotation.</title>
        <authorList>
            <consortium name="The Broad Institute Genomics Platform"/>
            <consortium name="The Broad Institute Genome Sequencing Center for Infectious Disease"/>
            <person name="Wu L."/>
            <person name="Ma J."/>
        </authorList>
    </citation>
    <scope>NUCLEOTIDE SEQUENCE [LARGE SCALE GENOMIC DNA]</scope>
    <source>
        <strain evidence="2 3">CGMCC 1.12543</strain>
    </source>
</reference>
<keyword evidence="1" id="KW-0812">Transmembrane</keyword>
<sequence length="262" mass="28319">MREDRGVSEVVGFILVFSLIMMTVSTVYVVGFDGLENARDVERVNNMDRAFDVLADNVEDIDQDGAPSRATELKLADGQIGFSDSTNITVDVGGVEKLNESTRPLVYTYGGQQVIYENGAVLRSQSDSAWMTRSPTMTFGSPTGDRSVVFSVLDLNAEGATSIGGSSNVLVRTTRFEGSAGRLATVGSDAGGNMVKIKIVTSDARAEVWRRYFESVIPDDTAWNRNIATPDADTSDGRTTVEVSFSATQWVLRVVNIGGDFE</sequence>